<dbReference type="EMBL" id="CAFBOG010000205">
    <property type="protein sequence ID" value="CAB4993421.1"/>
    <property type="molecule type" value="Genomic_DNA"/>
</dbReference>
<name>A0A6J6Q5V0_9ZZZZ</name>
<reference evidence="1" key="1">
    <citation type="submission" date="2020-05" db="EMBL/GenBank/DDBJ databases">
        <authorList>
            <person name="Chiriac C."/>
            <person name="Salcher M."/>
            <person name="Ghai R."/>
            <person name="Kavagutti S V."/>
        </authorList>
    </citation>
    <scope>NUCLEOTIDE SEQUENCE</scope>
</reference>
<organism evidence="1">
    <name type="scientific">freshwater metagenome</name>
    <dbReference type="NCBI Taxonomy" id="449393"/>
    <lineage>
        <taxon>unclassified sequences</taxon>
        <taxon>metagenomes</taxon>
        <taxon>ecological metagenomes</taxon>
    </lineage>
</organism>
<dbReference type="AlphaFoldDB" id="A0A6J6Q5V0"/>
<dbReference type="EMBL" id="CAEZXS010000150">
    <property type="protein sequence ID" value="CAB4706447.1"/>
    <property type="molecule type" value="Genomic_DNA"/>
</dbReference>
<evidence type="ECO:0000313" key="1">
    <source>
        <dbReference type="EMBL" id="CAB4706447.1"/>
    </source>
</evidence>
<sequence>MHQEVRLDAQLVAILHGHTDEFRDDIHGKAPCKIFDEVKGLTVVQVRQIPASDFSDSRFKLGYAPGCESA</sequence>
<evidence type="ECO:0000313" key="2">
    <source>
        <dbReference type="EMBL" id="CAB4993421.1"/>
    </source>
</evidence>
<accession>A0A6J6Q5V0</accession>
<proteinExistence type="predicted"/>
<protein>
    <submittedName>
        <fullName evidence="1">Unannotated protein</fullName>
    </submittedName>
</protein>
<gene>
    <name evidence="1" type="ORF">UFOPK2582_01195</name>
    <name evidence="2" type="ORF">UFOPK3914_01731</name>
</gene>